<dbReference type="CDD" id="cd00093">
    <property type="entry name" value="HTH_XRE"/>
    <property type="match status" value="1"/>
</dbReference>
<accession>A0AA48H4L1</accession>
<keyword evidence="4" id="KW-1185">Reference proteome</keyword>
<evidence type="ECO:0000313" key="4">
    <source>
        <dbReference type="Proteomes" id="UP001337723"/>
    </source>
</evidence>
<proteinExistence type="predicted"/>
<dbReference type="InterPro" id="IPR050807">
    <property type="entry name" value="TransReg_Diox_bact_type"/>
</dbReference>
<evidence type="ECO:0000256" key="1">
    <source>
        <dbReference type="ARBA" id="ARBA00023125"/>
    </source>
</evidence>
<dbReference type="GO" id="GO:0005829">
    <property type="term" value="C:cytosol"/>
    <property type="evidence" value="ECO:0007669"/>
    <property type="project" value="TreeGrafter"/>
</dbReference>
<gene>
    <name evidence="3" type="ORF">MACH21_26110</name>
</gene>
<dbReference type="PROSITE" id="PS50943">
    <property type="entry name" value="HTH_CROC1"/>
    <property type="match status" value="1"/>
</dbReference>
<dbReference type="InterPro" id="IPR010982">
    <property type="entry name" value="Lambda_DNA-bd_dom_sf"/>
</dbReference>
<dbReference type="SUPFAM" id="SSF47413">
    <property type="entry name" value="lambda repressor-like DNA-binding domains"/>
    <property type="match status" value="1"/>
</dbReference>
<dbReference type="InterPro" id="IPR014710">
    <property type="entry name" value="RmlC-like_jellyroll"/>
</dbReference>
<dbReference type="KEGG" id="rmai:MACH21_26110"/>
<dbReference type="InterPro" id="IPR001387">
    <property type="entry name" value="Cro/C1-type_HTH"/>
</dbReference>
<dbReference type="Gene3D" id="2.60.120.10">
    <property type="entry name" value="Jelly Rolls"/>
    <property type="match status" value="1"/>
</dbReference>
<keyword evidence="1" id="KW-0238">DNA-binding</keyword>
<evidence type="ECO:0000259" key="2">
    <source>
        <dbReference type="PROSITE" id="PS50943"/>
    </source>
</evidence>
<reference evidence="3 4" key="1">
    <citation type="submission" date="2023-01" db="EMBL/GenBank/DDBJ databases">
        <title>Complete genome sequence of Roseicyclus marinus strain Dej080120_10.</title>
        <authorList>
            <person name="Ueki S."/>
            <person name="Maruyama F."/>
        </authorList>
    </citation>
    <scope>NUCLEOTIDE SEQUENCE [LARGE SCALE GENOMIC DNA]</scope>
    <source>
        <strain evidence="3 4">Dej080120_10</strain>
    </source>
</reference>
<sequence>MTATVTDPTPPGKRIDKAIGTALKELRLQRGHSARSLADLSGVSAAMISRIENGLVSPSIGTLAALGEALEVPIVSLFRQASTDHTDFTFVRHGEGLKSTRITEDHRHDYINLAIHARKDLRFQARLVTLLRSAGPPPSYVGHGVVFVQVIAGEAVYRYGQQTMTMRAGDSLTVDAELNHGFTEVLSPEFVFLTVQAEPA</sequence>
<dbReference type="Pfam" id="PF01381">
    <property type="entry name" value="HTH_3"/>
    <property type="match status" value="1"/>
</dbReference>
<dbReference type="PANTHER" id="PTHR46797">
    <property type="entry name" value="HTH-TYPE TRANSCRIPTIONAL REGULATOR"/>
    <property type="match status" value="1"/>
</dbReference>
<dbReference type="EMBL" id="AP027266">
    <property type="protein sequence ID" value="BDW86434.1"/>
    <property type="molecule type" value="Genomic_DNA"/>
</dbReference>
<name>A0AA48H4L1_9RHOB</name>
<feature type="domain" description="HTH cro/C1-type" evidence="2">
    <location>
        <begin position="23"/>
        <end position="77"/>
    </location>
</feature>
<dbReference type="SUPFAM" id="SSF51182">
    <property type="entry name" value="RmlC-like cupins"/>
    <property type="match status" value="1"/>
</dbReference>
<dbReference type="Gene3D" id="1.10.260.40">
    <property type="entry name" value="lambda repressor-like DNA-binding domains"/>
    <property type="match status" value="1"/>
</dbReference>
<dbReference type="SMART" id="SM00530">
    <property type="entry name" value="HTH_XRE"/>
    <property type="match status" value="1"/>
</dbReference>
<dbReference type="PANTHER" id="PTHR46797:SF1">
    <property type="entry name" value="METHYLPHOSPHONATE SYNTHASE"/>
    <property type="match status" value="1"/>
</dbReference>
<dbReference type="GO" id="GO:0003677">
    <property type="term" value="F:DNA binding"/>
    <property type="evidence" value="ECO:0007669"/>
    <property type="project" value="UniProtKB-KW"/>
</dbReference>
<dbReference type="Proteomes" id="UP001337723">
    <property type="component" value="Chromosome"/>
</dbReference>
<organism evidence="3 4">
    <name type="scientific">Roseicyclus marinus</name>
    <dbReference type="NCBI Taxonomy" id="2161673"/>
    <lineage>
        <taxon>Bacteria</taxon>
        <taxon>Pseudomonadati</taxon>
        <taxon>Pseudomonadota</taxon>
        <taxon>Alphaproteobacteria</taxon>
        <taxon>Rhodobacterales</taxon>
        <taxon>Roseobacteraceae</taxon>
        <taxon>Roseicyclus</taxon>
    </lineage>
</organism>
<dbReference type="InterPro" id="IPR011051">
    <property type="entry name" value="RmlC_Cupin_sf"/>
</dbReference>
<dbReference type="GO" id="GO:0003700">
    <property type="term" value="F:DNA-binding transcription factor activity"/>
    <property type="evidence" value="ECO:0007669"/>
    <property type="project" value="TreeGrafter"/>
</dbReference>
<evidence type="ECO:0000313" key="3">
    <source>
        <dbReference type="EMBL" id="BDW86434.1"/>
    </source>
</evidence>
<dbReference type="AlphaFoldDB" id="A0AA48H4L1"/>
<protein>
    <recommendedName>
        <fullName evidence="2">HTH cro/C1-type domain-containing protein</fullName>
    </recommendedName>
</protein>